<dbReference type="HAMAP" id="MF_01200_B">
    <property type="entry name" value="OMPdecase_type1_B"/>
    <property type="match status" value="1"/>
</dbReference>
<evidence type="ECO:0000259" key="13">
    <source>
        <dbReference type="SMART" id="SM00934"/>
    </source>
</evidence>
<feature type="binding site" evidence="9 11">
    <location>
        <position position="184"/>
    </location>
    <ligand>
        <name>substrate</name>
    </ligand>
</feature>
<feature type="binding site" evidence="9 11">
    <location>
        <position position="11"/>
    </location>
    <ligand>
        <name>substrate</name>
    </ligand>
</feature>
<comment type="function">
    <text evidence="1 9">Catalyzes the decarboxylation of orotidine 5'-monophosphate (OMP) to uridine 5'-monophosphate (UMP).</text>
</comment>
<dbReference type="InterPro" id="IPR011060">
    <property type="entry name" value="RibuloseP-bd_barrel"/>
</dbReference>
<dbReference type="InterPro" id="IPR001754">
    <property type="entry name" value="OMPdeCOase_dom"/>
</dbReference>
<dbReference type="SUPFAM" id="SSF51366">
    <property type="entry name" value="Ribulose-phoshate binding barrel"/>
    <property type="match status" value="1"/>
</dbReference>
<evidence type="ECO:0000256" key="11">
    <source>
        <dbReference type="PIRSR" id="PIRSR614732-2"/>
    </source>
</evidence>
<dbReference type="OrthoDB" id="9806203at2"/>
<dbReference type="UniPathway" id="UPA00070">
    <property type="reaction ID" value="UER00120"/>
</dbReference>
<evidence type="ECO:0000256" key="9">
    <source>
        <dbReference type="HAMAP-Rule" id="MF_01200"/>
    </source>
</evidence>
<evidence type="ECO:0000256" key="2">
    <source>
        <dbReference type="ARBA" id="ARBA00004861"/>
    </source>
</evidence>
<keyword evidence="5 9" id="KW-0665">Pyrimidine biosynthesis</keyword>
<organism evidence="14 15">
    <name type="scientific">Salisediminibacterium beveridgei</name>
    <dbReference type="NCBI Taxonomy" id="632773"/>
    <lineage>
        <taxon>Bacteria</taxon>
        <taxon>Bacillati</taxon>
        <taxon>Bacillota</taxon>
        <taxon>Bacilli</taxon>
        <taxon>Bacillales</taxon>
        <taxon>Bacillaceae</taxon>
        <taxon>Salisediminibacterium</taxon>
    </lineage>
</organism>
<dbReference type="KEGG" id="bbev:BBEV_1889"/>
<dbReference type="PANTHER" id="PTHR32119:SF2">
    <property type="entry name" value="OROTIDINE 5'-PHOSPHATE DECARBOXYLASE"/>
    <property type="match status" value="1"/>
</dbReference>
<dbReference type="PROSITE" id="PS00156">
    <property type="entry name" value="OMPDECASE"/>
    <property type="match status" value="1"/>
</dbReference>
<dbReference type="AlphaFoldDB" id="A0A1D7QW58"/>
<feature type="binding site" evidence="9">
    <location>
        <begin position="60"/>
        <end position="69"/>
    </location>
    <ligand>
        <name>substrate</name>
    </ligand>
</feature>
<dbReference type="NCBIfam" id="NF001273">
    <property type="entry name" value="PRK00230.1"/>
    <property type="match status" value="1"/>
</dbReference>
<keyword evidence="15" id="KW-1185">Reference proteome</keyword>
<dbReference type="EC" id="4.1.1.23" evidence="9"/>
<dbReference type="GO" id="GO:0044205">
    <property type="term" value="P:'de novo' UMP biosynthetic process"/>
    <property type="evidence" value="ECO:0007669"/>
    <property type="project" value="UniProtKB-UniRule"/>
</dbReference>
<dbReference type="InterPro" id="IPR047596">
    <property type="entry name" value="OMPdecase_bac"/>
</dbReference>
<dbReference type="Proteomes" id="UP000094463">
    <property type="component" value="Chromosome"/>
</dbReference>
<sequence length="242" mass="26468">MRSTPLFIALDVPTKQDAMGLLHHFSDEKPAVKVGMELFYKEGPAMIYDLKVLGHEVFLDLKLHDIPETVKRSMMVLATLGIDLVNVHAAGGKRMMEAAMEGLVIGTPSGRDVPDCIAVTQLTSTSDMMLKEELHVYEPITDHVVHQGGLALQAGLKGVVCSAMEAAELKRHHPAIWTLTPGIRLKNDAPHDQIRVMTPSAARVAGSDAIVVGRGITKAENPRAAYLNYMKEWTVNDNDNAR</sequence>
<name>A0A1D7QW58_9BACI</name>
<evidence type="ECO:0000256" key="12">
    <source>
        <dbReference type="RuleBase" id="RU000512"/>
    </source>
</evidence>
<feature type="active site" description="For OMPdecase activity" evidence="10">
    <location>
        <position position="60"/>
    </location>
</feature>
<feature type="binding site" evidence="9 11">
    <location>
        <position position="214"/>
    </location>
    <ligand>
        <name>substrate</name>
    </ligand>
</feature>
<evidence type="ECO:0000256" key="3">
    <source>
        <dbReference type="ARBA" id="ARBA00011738"/>
    </source>
</evidence>
<feature type="active site" description="For OMPdecase activity" evidence="10">
    <location>
        <position position="62"/>
    </location>
</feature>
<evidence type="ECO:0000256" key="4">
    <source>
        <dbReference type="ARBA" id="ARBA00022793"/>
    </source>
</evidence>
<feature type="active site" description="Proton donor" evidence="9">
    <location>
        <position position="62"/>
    </location>
</feature>
<dbReference type="SMART" id="SM00934">
    <property type="entry name" value="OMPdecase"/>
    <property type="match status" value="1"/>
</dbReference>
<dbReference type="RefSeq" id="WP_069365253.1">
    <property type="nucleotide sequence ID" value="NZ_CP012502.1"/>
</dbReference>
<comment type="subunit">
    <text evidence="3 9">Homodimer.</text>
</comment>
<dbReference type="GO" id="GO:0004590">
    <property type="term" value="F:orotidine-5'-phosphate decarboxylase activity"/>
    <property type="evidence" value="ECO:0007669"/>
    <property type="project" value="UniProtKB-UniRule"/>
</dbReference>
<keyword evidence="4 9" id="KW-0210">Decarboxylase</keyword>
<feature type="domain" description="Orotidine 5'-phosphate decarboxylase" evidence="13">
    <location>
        <begin position="5"/>
        <end position="229"/>
    </location>
</feature>
<accession>A0A1D7QW58</accession>
<dbReference type="GO" id="GO:0006207">
    <property type="term" value="P:'de novo' pyrimidine nucleobase biosynthetic process"/>
    <property type="evidence" value="ECO:0007669"/>
    <property type="project" value="InterPro"/>
</dbReference>
<reference evidence="14 15" key="1">
    <citation type="submission" date="2015-08" db="EMBL/GenBank/DDBJ databases">
        <title>The complete genome sequence of Bacillus beveridgei MLTeJB.</title>
        <authorList>
            <person name="Hanson T.E."/>
            <person name="Mesa C."/>
            <person name="Basesman S.M."/>
            <person name="Oremland R.S."/>
        </authorList>
    </citation>
    <scope>NUCLEOTIDE SEQUENCE [LARGE SCALE GENOMIC DNA]</scope>
    <source>
        <strain evidence="14 15">MLTeJB</strain>
    </source>
</reference>
<evidence type="ECO:0000256" key="6">
    <source>
        <dbReference type="ARBA" id="ARBA00023239"/>
    </source>
</evidence>
<evidence type="ECO:0000256" key="5">
    <source>
        <dbReference type="ARBA" id="ARBA00022975"/>
    </source>
</evidence>
<dbReference type="PATRIC" id="fig|632773.3.peg.1978"/>
<dbReference type="Gene3D" id="3.20.20.70">
    <property type="entry name" value="Aldolase class I"/>
    <property type="match status" value="1"/>
</dbReference>
<evidence type="ECO:0000256" key="7">
    <source>
        <dbReference type="ARBA" id="ARBA00049157"/>
    </source>
</evidence>
<evidence type="ECO:0000256" key="8">
    <source>
        <dbReference type="ARBA" id="ARBA00061012"/>
    </source>
</evidence>
<dbReference type="InterPro" id="IPR013785">
    <property type="entry name" value="Aldolase_TIM"/>
</dbReference>
<dbReference type="InterPro" id="IPR018089">
    <property type="entry name" value="OMPdecase_AS"/>
</dbReference>
<feature type="binding site" evidence="9 11">
    <location>
        <position position="213"/>
    </location>
    <ligand>
        <name>substrate</name>
    </ligand>
</feature>
<comment type="similarity">
    <text evidence="8 9">Belongs to the OMP decarboxylase family. Type 1 subfamily.</text>
</comment>
<dbReference type="InterPro" id="IPR014732">
    <property type="entry name" value="OMPdecase"/>
</dbReference>
<feature type="binding site" evidence="9 11">
    <location>
        <position position="33"/>
    </location>
    <ligand>
        <name>substrate</name>
    </ligand>
</feature>
<proteinExistence type="inferred from homology"/>
<dbReference type="GO" id="GO:0005829">
    <property type="term" value="C:cytosol"/>
    <property type="evidence" value="ECO:0007669"/>
    <property type="project" value="TreeGrafter"/>
</dbReference>
<feature type="active site" description="For OMPdecase activity" evidence="10">
    <location>
        <position position="65"/>
    </location>
</feature>
<protein>
    <recommendedName>
        <fullName evidence="9">Orotidine 5'-phosphate decarboxylase</fullName>
        <ecNumber evidence="9">4.1.1.23</ecNumber>
    </recommendedName>
    <alternativeName>
        <fullName evidence="9">OMP decarboxylase</fullName>
        <shortName evidence="9">OMPDCase</shortName>
        <shortName evidence="9">OMPdecase</shortName>
    </alternativeName>
</protein>
<dbReference type="EMBL" id="CP012502">
    <property type="protein sequence ID" value="AOM83250.1"/>
    <property type="molecule type" value="Genomic_DNA"/>
</dbReference>
<dbReference type="STRING" id="632773.BBEV_1889"/>
<comment type="pathway">
    <text evidence="2 9 12">Pyrimidine metabolism; UMP biosynthesis via de novo pathway; UMP from orotate: step 2/2.</text>
</comment>
<evidence type="ECO:0000313" key="14">
    <source>
        <dbReference type="EMBL" id="AOM83250.1"/>
    </source>
</evidence>
<evidence type="ECO:0000313" key="15">
    <source>
        <dbReference type="Proteomes" id="UP000094463"/>
    </source>
</evidence>
<feature type="binding site" evidence="9 11">
    <location>
        <position position="123"/>
    </location>
    <ligand>
        <name>substrate</name>
    </ligand>
</feature>
<keyword evidence="6 9" id="KW-0456">Lyase</keyword>
<dbReference type="NCBIfam" id="TIGR01740">
    <property type="entry name" value="pyrF"/>
    <property type="match status" value="1"/>
</dbReference>
<evidence type="ECO:0000256" key="1">
    <source>
        <dbReference type="ARBA" id="ARBA00002356"/>
    </source>
</evidence>
<dbReference type="Pfam" id="PF00215">
    <property type="entry name" value="OMPdecase"/>
    <property type="match status" value="1"/>
</dbReference>
<evidence type="ECO:0000256" key="10">
    <source>
        <dbReference type="PIRSR" id="PIRSR614732-1"/>
    </source>
</evidence>
<gene>
    <name evidence="9 14" type="primary">pyrF</name>
    <name evidence="14" type="ORF">BBEV_1889</name>
</gene>
<feature type="binding site" evidence="9 11">
    <location>
        <position position="193"/>
    </location>
    <ligand>
        <name>substrate</name>
    </ligand>
</feature>
<dbReference type="FunFam" id="3.20.20.70:FF:000015">
    <property type="entry name" value="Orotidine 5'-phosphate decarboxylase"/>
    <property type="match status" value="1"/>
</dbReference>
<dbReference type="PANTHER" id="PTHR32119">
    <property type="entry name" value="OROTIDINE 5'-PHOSPHATE DECARBOXYLASE"/>
    <property type="match status" value="1"/>
</dbReference>
<comment type="catalytic activity">
    <reaction evidence="7 9 12">
        <text>orotidine 5'-phosphate + H(+) = UMP + CO2</text>
        <dbReference type="Rhea" id="RHEA:11596"/>
        <dbReference type="ChEBI" id="CHEBI:15378"/>
        <dbReference type="ChEBI" id="CHEBI:16526"/>
        <dbReference type="ChEBI" id="CHEBI:57538"/>
        <dbReference type="ChEBI" id="CHEBI:57865"/>
        <dbReference type="EC" id="4.1.1.23"/>
    </reaction>
</comment>
<dbReference type="CDD" id="cd04725">
    <property type="entry name" value="OMP_decarboxylase_like"/>
    <property type="match status" value="1"/>
</dbReference>